<dbReference type="CDD" id="cd05379">
    <property type="entry name" value="CAP_bacterial"/>
    <property type="match status" value="1"/>
</dbReference>
<dbReference type="KEGG" id="csx:CSING_03425"/>
<name>A0A0B6ENZ7_9CORY</name>
<dbReference type="Pfam" id="PF00188">
    <property type="entry name" value="CAP"/>
    <property type="match status" value="1"/>
</dbReference>
<feature type="domain" description="SCP" evidence="2">
    <location>
        <begin position="78"/>
        <end position="188"/>
    </location>
</feature>
<dbReference type="OrthoDB" id="68195at2"/>
<evidence type="ECO:0000256" key="1">
    <source>
        <dbReference type="SAM" id="SignalP"/>
    </source>
</evidence>
<dbReference type="Gene3D" id="3.40.33.10">
    <property type="entry name" value="CAP"/>
    <property type="match status" value="1"/>
</dbReference>
<keyword evidence="1" id="KW-0732">Signal</keyword>
<feature type="chain" id="PRO_5038353193" evidence="1">
    <location>
        <begin position="31"/>
        <end position="190"/>
    </location>
</feature>
<accession>A0A0B6ENZ7</accession>
<feature type="signal peptide" evidence="1">
    <location>
        <begin position="1"/>
        <end position="30"/>
    </location>
</feature>
<proteinExistence type="predicted"/>
<dbReference type="PANTHER" id="PTHR31157">
    <property type="entry name" value="SCP DOMAIN-CONTAINING PROTEIN"/>
    <property type="match status" value="1"/>
</dbReference>
<dbReference type="Proteomes" id="UP000031890">
    <property type="component" value="Chromosome"/>
</dbReference>
<gene>
    <name evidence="3" type="ORF">CSING_03425</name>
</gene>
<dbReference type="InterPro" id="IPR035940">
    <property type="entry name" value="CAP_sf"/>
</dbReference>
<dbReference type="AlphaFoldDB" id="A0A0B6ENZ7"/>
<evidence type="ECO:0000259" key="2">
    <source>
        <dbReference type="Pfam" id="PF00188"/>
    </source>
</evidence>
<evidence type="ECO:0000313" key="4">
    <source>
        <dbReference type="Proteomes" id="UP000031890"/>
    </source>
</evidence>
<dbReference type="InterPro" id="IPR014044">
    <property type="entry name" value="CAP_dom"/>
</dbReference>
<evidence type="ECO:0000313" key="3">
    <source>
        <dbReference type="EMBL" id="AJI78232.1"/>
    </source>
</evidence>
<dbReference type="RefSeq" id="WP_042529677.1">
    <property type="nucleotide sequence ID" value="NZ_CP010827.1"/>
</dbReference>
<dbReference type="HOGENOM" id="CLU_048111_3_2_11"/>
<dbReference type="PANTHER" id="PTHR31157:SF1">
    <property type="entry name" value="SCP DOMAIN-CONTAINING PROTEIN"/>
    <property type="match status" value="1"/>
</dbReference>
<dbReference type="SUPFAM" id="SSF55797">
    <property type="entry name" value="PR-1-like"/>
    <property type="match status" value="1"/>
</dbReference>
<dbReference type="EMBL" id="CP010827">
    <property type="protein sequence ID" value="AJI78232.1"/>
    <property type="molecule type" value="Genomic_DNA"/>
</dbReference>
<reference evidence="3 4" key="1">
    <citation type="journal article" date="2015" name="Genome Announc.">
        <title>Complete Genome Sequence and Annotation of Corynebacterium singulare DSM 44357, Isolated from a Human Semen Specimen.</title>
        <authorList>
            <person name="Merten M."/>
            <person name="Brinkrolf K."/>
            <person name="Albersmeier A."/>
            <person name="Kutter Y."/>
            <person name="Ruckert C."/>
            <person name="Tauch A."/>
        </authorList>
    </citation>
    <scope>NUCLEOTIDE SEQUENCE [LARGE SCALE GENOMIC DNA]</scope>
    <source>
        <strain evidence="3">IBS B52218</strain>
    </source>
</reference>
<protein>
    <submittedName>
        <fullName evidence="3">Putative SCP/PR1 domain protein</fullName>
    </submittedName>
</protein>
<sequence>MFRLQFGRTATKIVAPVAAAAALFAGSVNAPAQAGSSFGAFNPASFGFTTPTTATTPAAAGPVVSAPNASASVQGLINQTNAHRKANGLAPLRVDPSLTNLAQDWANTLSREGRIRHRPNFWTYYPAGLPAGGENVLQAWTDYSDARLVQLWMDSPGHRKNLLDPRAKSVGIGLATSPDGKLYAVQNFGR</sequence>
<organism evidence="3 4">
    <name type="scientific">Corynebacterium singulare</name>
    <dbReference type="NCBI Taxonomy" id="161899"/>
    <lineage>
        <taxon>Bacteria</taxon>
        <taxon>Bacillati</taxon>
        <taxon>Actinomycetota</taxon>
        <taxon>Actinomycetes</taxon>
        <taxon>Mycobacteriales</taxon>
        <taxon>Corynebacteriaceae</taxon>
        <taxon>Corynebacterium</taxon>
    </lineage>
</organism>